<dbReference type="Gene3D" id="2.60.120.10">
    <property type="entry name" value="Jelly Rolls"/>
    <property type="match status" value="1"/>
</dbReference>
<keyword evidence="9" id="KW-1185">Reference proteome</keyword>
<reference evidence="9" key="1">
    <citation type="journal article" date="2019" name="Int. J. Syst. Evol. Microbiol.">
        <title>The Global Catalogue of Microorganisms (GCM) 10K type strain sequencing project: providing services to taxonomists for standard genome sequencing and annotation.</title>
        <authorList>
            <consortium name="The Broad Institute Genomics Platform"/>
            <consortium name="The Broad Institute Genome Sequencing Center for Infectious Disease"/>
            <person name="Wu L."/>
            <person name="Ma J."/>
        </authorList>
    </citation>
    <scope>NUCLEOTIDE SEQUENCE [LARGE SCALE GENOMIC DNA]</scope>
    <source>
        <strain evidence="9">KCTC 23713</strain>
    </source>
</reference>
<evidence type="ECO:0000256" key="4">
    <source>
        <dbReference type="ARBA" id="ARBA00019595"/>
    </source>
</evidence>
<name>A0ABQ3HEU7_9NEIS</name>
<evidence type="ECO:0000256" key="1">
    <source>
        <dbReference type="ARBA" id="ARBA00001298"/>
    </source>
</evidence>
<evidence type="ECO:0000256" key="7">
    <source>
        <dbReference type="ARBA" id="ARBA00033311"/>
    </source>
</evidence>
<protein>
    <recommendedName>
        <fullName evidence="4">dTDP-4-dehydrorhamnose 3,5-epimerase</fullName>
        <ecNumber evidence="3">5.1.3.13</ecNumber>
    </recommendedName>
    <alternativeName>
        <fullName evidence="6">Thymidine diphospho-4-keto-rhamnose 3,5-epimerase</fullName>
    </alternativeName>
    <alternativeName>
        <fullName evidence="5">dTDP-4-keto-6-deoxyglucose 3,5-epimerase</fullName>
    </alternativeName>
    <alternativeName>
        <fullName evidence="7">dTDP-6-deoxy-D-xylo-4-hexulose 3,5-epimerase</fullName>
    </alternativeName>
</protein>
<evidence type="ECO:0000256" key="5">
    <source>
        <dbReference type="ARBA" id="ARBA00029758"/>
    </source>
</evidence>
<evidence type="ECO:0000313" key="9">
    <source>
        <dbReference type="Proteomes" id="UP000662678"/>
    </source>
</evidence>
<comment type="caution">
    <text evidence="8">The sequence shown here is derived from an EMBL/GenBank/DDBJ whole genome shotgun (WGS) entry which is preliminary data.</text>
</comment>
<evidence type="ECO:0000256" key="6">
    <source>
        <dbReference type="ARBA" id="ARBA00031424"/>
    </source>
</evidence>
<dbReference type="SUPFAM" id="SSF51182">
    <property type="entry name" value="RmlC-like cupins"/>
    <property type="match status" value="1"/>
</dbReference>
<dbReference type="InterPro" id="IPR011051">
    <property type="entry name" value="RmlC_Cupin_sf"/>
</dbReference>
<evidence type="ECO:0000256" key="3">
    <source>
        <dbReference type="ARBA" id="ARBA00012098"/>
    </source>
</evidence>
<dbReference type="RefSeq" id="WP_189353555.1">
    <property type="nucleotide sequence ID" value="NZ_BMYP01000024.1"/>
</dbReference>
<dbReference type="Pfam" id="PF00908">
    <property type="entry name" value="dTDP_sugar_isom"/>
    <property type="match status" value="1"/>
</dbReference>
<evidence type="ECO:0000313" key="8">
    <source>
        <dbReference type="EMBL" id="GHD78418.1"/>
    </source>
</evidence>
<proteinExistence type="predicted"/>
<comment type="catalytic activity">
    <reaction evidence="1">
        <text>dTDP-4-dehydro-6-deoxy-alpha-D-glucose = dTDP-4-dehydro-beta-L-rhamnose</text>
        <dbReference type="Rhea" id="RHEA:16969"/>
        <dbReference type="ChEBI" id="CHEBI:57649"/>
        <dbReference type="ChEBI" id="CHEBI:62830"/>
        <dbReference type="EC" id="5.1.3.13"/>
    </reaction>
</comment>
<dbReference type="EC" id="5.1.3.13" evidence="3"/>
<evidence type="ECO:0000256" key="2">
    <source>
        <dbReference type="ARBA" id="ARBA00001997"/>
    </source>
</evidence>
<dbReference type="PANTHER" id="PTHR21047:SF2">
    <property type="entry name" value="THYMIDINE DIPHOSPHO-4-KETO-RHAMNOSE 3,5-EPIMERASE"/>
    <property type="match status" value="1"/>
</dbReference>
<gene>
    <name evidence="8" type="ORF">GCM10011419_20530</name>
</gene>
<dbReference type="PANTHER" id="PTHR21047">
    <property type="entry name" value="DTDP-6-DEOXY-D-GLUCOSE-3,5 EPIMERASE"/>
    <property type="match status" value="1"/>
</dbReference>
<dbReference type="EMBL" id="BMYP01000024">
    <property type="protein sequence ID" value="GHD78418.1"/>
    <property type="molecule type" value="Genomic_DNA"/>
</dbReference>
<sequence length="77" mass="8930">MLLYEQSYSLPHYTQGKLVYSFLGEVPDVTVDIHKSYSTFEQWVGVSLSAKNKRQLWIPEGFAHRFLTLADAEVFFV</sequence>
<dbReference type="InterPro" id="IPR014710">
    <property type="entry name" value="RmlC-like_jellyroll"/>
</dbReference>
<dbReference type="Proteomes" id="UP000662678">
    <property type="component" value="Unassembled WGS sequence"/>
</dbReference>
<accession>A0ABQ3HEU7</accession>
<dbReference type="InterPro" id="IPR000888">
    <property type="entry name" value="RmlC-like"/>
</dbReference>
<comment type="function">
    <text evidence="2">Catalyzes the epimerization of the C3' and C5'positions of dTDP-6-deoxy-D-xylo-4-hexulose, forming dTDP-6-deoxy-L-lyxo-4-hexulose.</text>
</comment>
<organism evidence="8 9">
    <name type="scientific">Vogesella fluminis</name>
    <dbReference type="NCBI Taxonomy" id="1069161"/>
    <lineage>
        <taxon>Bacteria</taxon>
        <taxon>Pseudomonadati</taxon>
        <taxon>Pseudomonadota</taxon>
        <taxon>Betaproteobacteria</taxon>
        <taxon>Neisseriales</taxon>
        <taxon>Chromobacteriaceae</taxon>
        <taxon>Vogesella</taxon>
    </lineage>
</organism>